<evidence type="ECO:0000259" key="2">
    <source>
        <dbReference type="Pfam" id="PF00583"/>
    </source>
</evidence>
<feature type="domain" description="N-acetyltransferase" evidence="2">
    <location>
        <begin position="32"/>
        <end position="71"/>
    </location>
</feature>
<feature type="region of interest" description="Disordered" evidence="1">
    <location>
        <begin position="73"/>
        <end position="97"/>
    </location>
</feature>
<gene>
    <name evidence="3" type="ORF">UFOVP221_62</name>
</gene>
<dbReference type="GO" id="GO:0016747">
    <property type="term" value="F:acyltransferase activity, transferring groups other than amino-acyl groups"/>
    <property type="evidence" value="ECO:0007669"/>
    <property type="project" value="InterPro"/>
</dbReference>
<dbReference type="EMBL" id="LR798267">
    <property type="protein sequence ID" value="CAB5219366.1"/>
    <property type="molecule type" value="Genomic_DNA"/>
</dbReference>
<dbReference type="Gene3D" id="3.40.630.30">
    <property type="match status" value="1"/>
</dbReference>
<reference evidence="3" key="1">
    <citation type="submission" date="2020-05" db="EMBL/GenBank/DDBJ databases">
        <authorList>
            <person name="Chiriac C."/>
            <person name="Salcher M."/>
            <person name="Ghai R."/>
            <person name="Kavagutti S V."/>
        </authorList>
    </citation>
    <scope>NUCLEOTIDE SEQUENCE</scope>
</reference>
<name>A0A6J7WN91_9CAUD</name>
<evidence type="ECO:0000313" key="3">
    <source>
        <dbReference type="EMBL" id="CAB5219366.1"/>
    </source>
</evidence>
<proteinExistence type="predicted"/>
<evidence type="ECO:0000256" key="1">
    <source>
        <dbReference type="SAM" id="MobiDB-lite"/>
    </source>
</evidence>
<sequence length="97" mass="10890">MGRNNADFQGISYNFTDTHPTSHELEAYDPTVGDVVGYMRWNREHGRVEDISVDPEHRGKGIATGLWNHAKTLNVTPPRHSSVRTKSGMAWTNKVGK</sequence>
<dbReference type="InterPro" id="IPR000182">
    <property type="entry name" value="GNAT_dom"/>
</dbReference>
<dbReference type="CDD" id="cd04301">
    <property type="entry name" value="NAT_SF"/>
    <property type="match status" value="1"/>
</dbReference>
<protein>
    <submittedName>
        <fullName evidence="3">NAT_SF domain containing protein</fullName>
    </submittedName>
</protein>
<dbReference type="Pfam" id="PF00583">
    <property type="entry name" value="Acetyltransf_1"/>
    <property type="match status" value="1"/>
</dbReference>
<dbReference type="InterPro" id="IPR016181">
    <property type="entry name" value="Acyl_CoA_acyltransferase"/>
</dbReference>
<accession>A0A6J7WN91</accession>
<organism evidence="3">
    <name type="scientific">uncultured Caudovirales phage</name>
    <dbReference type="NCBI Taxonomy" id="2100421"/>
    <lineage>
        <taxon>Viruses</taxon>
        <taxon>Duplodnaviria</taxon>
        <taxon>Heunggongvirae</taxon>
        <taxon>Uroviricota</taxon>
        <taxon>Caudoviricetes</taxon>
        <taxon>Peduoviridae</taxon>
        <taxon>Maltschvirus</taxon>
        <taxon>Maltschvirus maltsch</taxon>
    </lineage>
</organism>
<dbReference type="SUPFAM" id="SSF55729">
    <property type="entry name" value="Acyl-CoA N-acyltransferases (Nat)"/>
    <property type="match status" value="1"/>
</dbReference>